<dbReference type="PANTHER" id="PTHR46060:SF3">
    <property type="entry name" value="PROTEIN GVQW3"/>
    <property type="match status" value="1"/>
</dbReference>
<comment type="caution">
    <text evidence="1">The sequence shown here is derived from an EMBL/GenBank/DDBJ whole genome shotgun (WGS) entry which is preliminary data.</text>
</comment>
<dbReference type="InterPro" id="IPR036397">
    <property type="entry name" value="RNaseH_sf"/>
</dbReference>
<sequence>MAAKVAGKGPNYGTIRFRHDNARPLTIKVSRQKPLDVGREVLTSTLYSPDLVPKDYQHLVNLSNALQEKSCDDEDDPDDKLSNFFESMPVQFFAGGIETLPENWRRVIVCDGDLLIS</sequence>
<dbReference type="EMBL" id="JARK01001352">
    <property type="protein sequence ID" value="EYC23025.1"/>
    <property type="molecule type" value="Genomic_DNA"/>
</dbReference>
<dbReference type="Gene3D" id="3.30.420.10">
    <property type="entry name" value="Ribonuclease H-like superfamily/Ribonuclease H"/>
    <property type="match status" value="1"/>
</dbReference>
<dbReference type="GO" id="GO:0003676">
    <property type="term" value="F:nucleic acid binding"/>
    <property type="evidence" value="ECO:0007669"/>
    <property type="project" value="InterPro"/>
</dbReference>
<dbReference type="InterPro" id="IPR052709">
    <property type="entry name" value="Transposase-MT_Hybrid"/>
</dbReference>
<keyword evidence="2" id="KW-1185">Reference proteome</keyword>
<dbReference type="PANTHER" id="PTHR46060">
    <property type="entry name" value="MARINER MOS1 TRANSPOSASE-LIKE PROTEIN"/>
    <property type="match status" value="1"/>
</dbReference>
<dbReference type="AlphaFoldDB" id="A0A016V6I2"/>
<accession>A0A016V6I2</accession>
<gene>
    <name evidence="1" type="primary">Acey_s0016.g3081</name>
    <name evidence="1" type="ORF">Y032_0016g3081</name>
</gene>
<dbReference type="Proteomes" id="UP000024635">
    <property type="component" value="Unassembled WGS sequence"/>
</dbReference>
<organism evidence="1 2">
    <name type="scientific">Ancylostoma ceylanicum</name>
    <dbReference type="NCBI Taxonomy" id="53326"/>
    <lineage>
        <taxon>Eukaryota</taxon>
        <taxon>Metazoa</taxon>
        <taxon>Ecdysozoa</taxon>
        <taxon>Nematoda</taxon>
        <taxon>Chromadorea</taxon>
        <taxon>Rhabditida</taxon>
        <taxon>Rhabditina</taxon>
        <taxon>Rhabditomorpha</taxon>
        <taxon>Strongyloidea</taxon>
        <taxon>Ancylostomatidae</taxon>
        <taxon>Ancylostomatinae</taxon>
        <taxon>Ancylostoma</taxon>
    </lineage>
</organism>
<proteinExistence type="predicted"/>
<protein>
    <submittedName>
        <fullName evidence="1">Uncharacterized protein</fullName>
    </submittedName>
</protein>
<name>A0A016V6I2_9BILA</name>
<evidence type="ECO:0000313" key="1">
    <source>
        <dbReference type="EMBL" id="EYC23025.1"/>
    </source>
</evidence>
<evidence type="ECO:0000313" key="2">
    <source>
        <dbReference type="Proteomes" id="UP000024635"/>
    </source>
</evidence>
<reference evidence="2" key="1">
    <citation type="journal article" date="2015" name="Nat. Genet.">
        <title>The genome and transcriptome of the zoonotic hookworm Ancylostoma ceylanicum identify infection-specific gene families.</title>
        <authorList>
            <person name="Schwarz E.M."/>
            <person name="Hu Y."/>
            <person name="Antoshechkin I."/>
            <person name="Miller M.M."/>
            <person name="Sternberg P.W."/>
            <person name="Aroian R.V."/>
        </authorList>
    </citation>
    <scope>NUCLEOTIDE SEQUENCE</scope>
    <source>
        <strain evidence="2">HY135</strain>
    </source>
</reference>
<dbReference type="STRING" id="53326.A0A016V6I2"/>